<dbReference type="EMBL" id="CDMZ01001850">
    <property type="protein sequence ID" value="CEM38376.1"/>
    <property type="molecule type" value="Genomic_DNA"/>
</dbReference>
<reference evidence="3" key="1">
    <citation type="submission" date="2014-11" db="EMBL/GenBank/DDBJ databases">
        <authorList>
            <person name="Otto D Thomas"/>
            <person name="Naeem Raeece"/>
        </authorList>
    </citation>
    <scope>NUCLEOTIDE SEQUENCE</scope>
</reference>
<evidence type="ECO:0000313" key="3">
    <source>
        <dbReference type="EMBL" id="CEM38376.1"/>
    </source>
</evidence>
<feature type="chain" id="PRO_5005191399" description="Lipocalin/cytosolic fatty-acid binding domain-containing protein" evidence="2">
    <location>
        <begin position="17"/>
        <end position="201"/>
    </location>
</feature>
<proteinExistence type="predicted"/>
<protein>
    <recommendedName>
        <fullName evidence="4">Lipocalin/cytosolic fatty-acid binding domain-containing protein</fullName>
    </recommendedName>
</protein>
<dbReference type="VEuPathDB" id="CryptoDB:Cvel_24590"/>
<sequence>MHRALLSVLLVFPAVSRRLGVKCSTCPTPTALTFWPRGLCSFRTMDKKDLQGTWTPAPDKPWDSLDKVMEVGGAPWFVRWLVGGLSCNLEIIGDGPEMKSVKVLTKTMMKTRTESYDNTDGTETTVPYGSGEATQSVSFESGEEGVSLKVLVEVPHKQSKISTVRTLLKDGLLREVTTSEKTDGTDKKGEATRFFVRAPET</sequence>
<evidence type="ECO:0000256" key="2">
    <source>
        <dbReference type="SAM" id="SignalP"/>
    </source>
</evidence>
<feature type="region of interest" description="Disordered" evidence="1">
    <location>
        <begin position="177"/>
        <end position="201"/>
    </location>
</feature>
<feature type="signal peptide" evidence="2">
    <location>
        <begin position="1"/>
        <end position="16"/>
    </location>
</feature>
<feature type="compositionally biased region" description="Basic and acidic residues" evidence="1">
    <location>
        <begin position="177"/>
        <end position="191"/>
    </location>
</feature>
<keyword evidence="2" id="KW-0732">Signal</keyword>
<dbReference type="SUPFAM" id="SSF50814">
    <property type="entry name" value="Lipocalins"/>
    <property type="match status" value="1"/>
</dbReference>
<dbReference type="InterPro" id="IPR012674">
    <property type="entry name" value="Calycin"/>
</dbReference>
<gene>
    <name evidence="3" type="ORF">Cvel_24590</name>
</gene>
<dbReference type="AlphaFoldDB" id="A0A0G4H479"/>
<evidence type="ECO:0008006" key="4">
    <source>
        <dbReference type="Google" id="ProtNLM"/>
    </source>
</evidence>
<accession>A0A0G4H479</accession>
<organism evidence="3">
    <name type="scientific">Chromera velia CCMP2878</name>
    <dbReference type="NCBI Taxonomy" id="1169474"/>
    <lineage>
        <taxon>Eukaryota</taxon>
        <taxon>Sar</taxon>
        <taxon>Alveolata</taxon>
        <taxon>Colpodellida</taxon>
        <taxon>Chromeraceae</taxon>
        <taxon>Chromera</taxon>
    </lineage>
</organism>
<evidence type="ECO:0000256" key="1">
    <source>
        <dbReference type="SAM" id="MobiDB-lite"/>
    </source>
</evidence>
<name>A0A0G4H479_9ALVE</name>